<keyword evidence="2" id="KW-1185">Reference proteome</keyword>
<comment type="caution">
    <text evidence="1">The sequence shown here is derived from an EMBL/GenBank/DDBJ whole genome shotgun (WGS) entry which is preliminary data.</text>
</comment>
<protein>
    <submittedName>
        <fullName evidence="1">Uncharacterized protein</fullName>
    </submittedName>
</protein>
<accession>A0A9Q1Q8S6</accession>
<dbReference type="AlphaFoldDB" id="A0A9Q1Q8S6"/>
<sequence length="206" mass="23115">MLGLFPESDLKNLISVLPHPRLKGALAELRKSQLHYAERPPMQNAQPLGFDKKHCVENNLGQFWELKALSSFLSHSKFIARAQGLKIVQERQRRRSNPASIPLEVILEMKDGAPILVDHILYPLMGRFPKPPSKLRGFFHHRCSAGSMLGGYMTVDNEATISKTRRYTPAMGIFHISPDYSLGSTCRQNRSSVMTGGDVMQSIMSP</sequence>
<dbReference type="Proteomes" id="UP001153076">
    <property type="component" value="Unassembled WGS sequence"/>
</dbReference>
<gene>
    <name evidence="1" type="ORF">Cgig2_023812</name>
</gene>
<proteinExistence type="predicted"/>
<evidence type="ECO:0000313" key="1">
    <source>
        <dbReference type="EMBL" id="KAJ8433168.1"/>
    </source>
</evidence>
<organism evidence="1 2">
    <name type="scientific">Carnegiea gigantea</name>
    <dbReference type="NCBI Taxonomy" id="171969"/>
    <lineage>
        <taxon>Eukaryota</taxon>
        <taxon>Viridiplantae</taxon>
        <taxon>Streptophyta</taxon>
        <taxon>Embryophyta</taxon>
        <taxon>Tracheophyta</taxon>
        <taxon>Spermatophyta</taxon>
        <taxon>Magnoliopsida</taxon>
        <taxon>eudicotyledons</taxon>
        <taxon>Gunneridae</taxon>
        <taxon>Pentapetalae</taxon>
        <taxon>Caryophyllales</taxon>
        <taxon>Cactineae</taxon>
        <taxon>Cactaceae</taxon>
        <taxon>Cactoideae</taxon>
        <taxon>Echinocereeae</taxon>
        <taxon>Carnegiea</taxon>
    </lineage>
</organism>
<dbReference type="EMBL" id="JAKOGI010000556">
    <property type="protein sequence ID" value="KAJ8433168.1"/>
    <property type="molecule type" value="Genomic_DNA"/>
</dbReference>
<reference evidence="1" key="1">
    <citation type="submission" date="2022-04" db="EMBL/GenBank/DDBJ databases">
        <title>Carnegiea gigantea Genome sequencing and assembly v2.</title>
        <authorList>
            <person name="Copetti D."/>
            <person name="Sanderson M.J."/>
            <person name="Burquez A."/>
            <person name="Wojciechowski M.F."/>
        </authorList>
    </citation>
    <scope>NUCLEOTIDE SEQUENCE</scope>
    <source>
        <strain evidence="1">SGP5-SGP5p</strain>
        <tissue evidence="1">Aerial part</tissue>
    </source>
</reference>
<evidence type="ECO:0000313" key="2">
    <source>
        <dbReference type="Proteomes" id="UP001153076"/>
    </source>
</evidence>
<name>A0A9Q1Q8S6_9CARY</name>